<evidence type="ECO:0000256" key="1">
    <source>
        <dbReference type="SAM" id="MobiDB-lite"/>
    </source>
</evidence>
<feature type="region of interest" description="Disordered" evidence="1">
    <location>
        <begin position="112"/>
        <end position="142"/>
    </location>
</feature>
<evidence type="ECO:0000313" key="3">
    <source>
        <dbReference type="Proteomes" id="UP000034202"/>
    </source>
</evidence>
<dbReference type="PATRIC" id="fig|1618625.3.peg.567"/>
<protein>
    <recommendedName>
        <fullName evidence="4">DUF2793 domain-containing protein</fullName>
    </recommendedName>
</protein>
<proteinExistence type="predicted"/>
<dbReference type="Pfam" id="PF10983">
    <property type="entry name" value="DUF2793"/>
    <property type="match status" value="1"/>
</dbReference>
<dbReference type="EMBL" id="LCMQ01000046">
    <property type="protein sequence ID" value="KKU39062.1"/>
    <property type="molecule type" value="Genomic_DNA"/>
</dbReference>
<comment type="caution">
    <text evidence="2">The sequence shown here is derived from an EMBL/GenBank/DDBJ whole genome shotgun (WGS) entry which is preliminary data.</text>
</comment>
<evidence type="ECO:0000313" key="2">
    <source>
        <dbReference type="EMBL" id="KKU39062.1"/>
    </source>
</evidence>
<name>A0A0G1Q2S9_9BACT</name>
<evidence type="ECO:0008006" key="4">
    <source>
        <dbReference type="Google" id="ProtNLM"/>
    </source>
</evidence>
<dbReference type="AlphaFoldDB" id="A0A0G1Q2S9"/>
<dbReference type="InterPro" id="IPR021251">
    <property type="entry name" value="DUF2793"/>
</dbReference>
<gene>
    <name evidence="2" type="ORF">UX55_C0046G0003</name>
</gene>
<accession>A0A0G1Q2S9</accession>
<dbReference type="Proteomes" id="UP000034202">
    <property type="component" value="Unassembled WGS sequence"/>
</dbReference>
<organism evidence="2 3">
    <name type="scientific">Candidatus Azambacteria bacterium GW2011_GWE2_46_45</name>
    <dbReference type="NCBI Taxonomy" id="1618625"/>
    <lineage>
        <taxon>Bacteria</taxon>
        <taxon>Candidatus Azamiibacteriota</taxon>
    </lineage>
</organism>
<reference evidence="2 3" key="1">
    <citation type="journal article" date="2015" name="Nature">
        <title>rRNA introns, odd ribosomes, and small enigmatic genomes across a large radiation of phyla.</title>
        <authorList>
            <person name="Brown C.T."/>
            <person name="Hug L.A."/>
            <person name="Thomas B.C."/>
            <person name="Sharon I."/>
            <person name="Castelle C.J."/>
            <person name="Singh A."/>
            <person name="Wilkins M.J."/>
            <person name="Williams K.H."/>
            <person name="Banfield J.F."/>
        </authorList>
    </citation>
    <scope>NUCLEOTIDE SEQUENCE [LARGE SCALE GENOMIC DNA]</scope>
</reference>
<sequence>MAKYRGATSSTKLKMLDWQDSVFDKDLNTPLGSPAEGDRYIVAASASDAWASQEGKIAEYNGSTWKFTTPNEGFACWIEDENKIYAFNGSAWIAIDPTGAASAAIASHESSYDHTNLPANDEKDALAGTDAPSGANPYATKGYSDQKLERTIMTKLKVLRGSDDGEEDYDTSWYPNGFGSNQISAGNDNTGSCDVGLRFLRAFIRVRAAVNSTKRPTLKVKGILQAGPNTFAGDGSDRPSTRTKTTAAVDWDIAEDWVLNTWYQTPNIASVINELIQQAEFTGKALALTIEDDGSPANQYENIWDFNSGAANAAELILTIEPNVP</sequence>